<gene>
    <name evidence="4" type="primary">cysH</name>
    <name evidence="7" type="ORF">V3C41_13505</name>
</gene>
<feature type="region of interest" description="Disordered" evidence="5">
    <location>
        <begin position="1"/>
        <end position="42"/>
    </location>
</feature>
<keyword evidence="4" id="KW-0479">Metal-binding</keyword>
<organism evidence="7 8">
    <name type="scientific">Paenarthrobacter nicotinovorans</name>
    <name type="common">Arthrobacter nicotinovorans</name>
    <dbReference type="NCBI Taxonomy" id="29320"/>
    <lineage>
        <taxon>Bacteria</taxon>
        <taxon>Bacillati</taxon>
        <taxon>Actinomycetota</taxon>
        <taxon>Actinomycetes</taxon>
        <taxon>Micrococcales</taxon>
        <taxon>Micrococcaceae</taxon>
        <taxon>Paenarthrobacter</taxon>
    </lineage>
</organism>
<dbReference type="Pfam" id="PF01507">
    <property type="entry name" value="PAPS_reduct"/>
    <property type="match status" value="1"/>
</dbReference>
<evidence type="ECO:0000256" key="3">
    <source>
        <dbReference type="ARBA" id="ARBA00024327"/>
    </source>
</evidence>
<dbReference type="InterPro" id="IPR002500">
    <property type="entry name" value="PAPS_reduct_dom"/>
</dbReference>
<dbReference type="EC" id="1.8.4.10" evidence="4"/>
<evidence type="ECO:0000313" key="7">
    <source>
        <dbReference type="EMBL" id="MEO3942092.1"/>
    </source>
</evidence>
<keyword evidence="4" id="KW-0408">Iron</keyword>
<evidence type="ECO:0000256" key="2">
    <source>
        <dbReference type="ARBA" id="ARBA00023002"/>
    </source>
</evidence>
<feature type="binding site" evidence="4">
    <location>
        <position position="249"/>
    </location>
    <ligand>
        <name>[4Fe-4S] cluster</name>
        <dbReference type="ChEBI" id="CHEBI:49883"/>
    </ligand>
</feature>
<reference evidence="7 8" key="1">
    <citation type="journal article" date="2024" name="Appl. Microbiol. Biotechnol.">
        <title>Biosynthetic gene clusters with biotechnological applications in novel Antarctic isolates from Actinomycetota.</title>
        <authorList>
            <person name="Bruna P."/>
            <person name="Nunez-Montero K."/>
            <person name="Contreras M.J."/>
            <person name="Leal K."/>
            <person name="Garcia M."/>
            <person name="Abanto M."/>
            <person name="Barrientos L."/>
        </authorList>
    </citation>
    <scope>NUCLEOTIDE SEQUENCE [LARGE SCALE GENOMIC DNA]</scope>
    <source>
        <strain evidence="7 8">Se16.17</strain>
    </source>
</reference>
<dbReference type="NCBIfam" id="TIGR00434">
    <property type="entry name" value="cysH"/>
    <property type="match status" value="1"/>
</dbReference>
<feature type="binding site" evidence="4">
    <location>
        <position position="163"/>
    </location>
    <ligand>
        <name>[4Fe-4S] cluster</name>
        <dbReference type="ChEBI" id="CHEBI:49883"/>
    </ligand>
</feature>
<dbReference type="SUPFAM" id="SSF52402">
    <property type="entry name" value="Adenine nucleotide alpha hydrolases-like"/>
    <property type="match status" value="1"/>
</dbReference>
<dbReference type="Gene3D" id="3.40.50.620">
    <property type="entry name" value="HUPs"/>
    <property type="match status" value="1"/>
</dbReference>
<evidence type="ECO:0000256" key="4">
    <source>
        <dbReference type="HAMAP-Rule" id="MF_00063"/>
    </source>
</evidence>
<dbReference type="RefSeq" id="WP_347782860.1">
    <property type="nucleotide sequence ID" value="NZ_JBBMFV010000004.1"/>
</dbReference>
<feature type="binding site" evidence="4">
    <location>
        <position position="164"/>
    </location>
    <ligand>
        <name>[4Fe-4S] cluster</name>
        <dbReference type="ChEBI" id="CHEBI:49883"/>
    </ligand>
</feature>
<comment type="function">
    <text evidence="4">Catalyzes the formation of sulfite from adenosine 5'-phosphosulfate (APS) using thioredoxin as an electron donor.</text>
</comment>
<comment type="cofactor">
    <cofactor evidence="4">
        <name>[4Fe-4S] cluster</name>
        <dbReference type="ChEBI" id="CHEBI:49883"/>
    </cofactor>
    <text evidence="4">Binds 1 [4Fe-4S] cluster per subunit.</text>
</comment>
<dbReference type="InterPro" id="IPR004511">
    <property type="entry name" value="PAPS/APS_Rdtase"/>
</dbReference>
<evidence type="ECO:0000256" key="5">
    <source>
        <dbReference type="SAM" id="MobiDB-lite"/>
    </source>
</evidence>
<keyword evidence="2 4" id="KW-0560">Oxidoreductase</keyword>
<dbReference type="GO" id="GO:0004604">
    <property type="term" value="F:phosphoadenylyl-sulfate reductase (thioredoxin) activity"/>
    <property type="evidence" value="ECO:0007669"/>
    <property type="project" value="UniProtKB-EC"/>
</dbReference>
<comment type="subcellular location">
    <subcellularLocation>
        <location evidence="4">Cytoplasm</location>
    </subcellularLocation>
</comment>
<feature type="binding site" evidence="4">
    <location>
        <position position="246"/>
    </location>
    <ligand>
        <name>[4Fe-4S] cluster</name>
        <dbReference type="ChEBI" id="CHEBI:49883"/>
    </ligand>
</feature>
<accession>A0ABV0GU82</accession>
<feature type="region of interest" description="Disordered" evidence="5">
    <location>
        <begin position="255"/>
        <end position="276"/>
    </location>
</feature>
<keyword evidence="4" id="KW-0411">Iron-sulfur</keyword>
<evidence type="ECO:0000256" key="1">
    <source>
        <dbReference type="ARBA" id="ARBA00009732"/>
    </source>
</evidence>
<dbReference type="CDD" id="cd23945">
    <property type="entry name" value="PAPS_reductase"/>
    <property type="match status" value="1"/>
</dbReference>
<keyword evidence="8" id="KW-1185">Reference proteome</keyword>
<feature type="active site" description="Nucleophile; cysteine thiosulfonate intermediate" evidence="4">
    <location>
        <position position="272"/>
    </location>
</feature>
<dbReference type="Proteomes" id="UP001448614">
    <property type="component" value="Unassembled WGS sequence"/>
</dbReference>
<dbReference type="HAMAP" id="MF_00063">
    <property type="entry name" value="CysH"/>
    <property type="match status" value="1"/>
</dbReference>
<keyword evidence="4" id="KW-0963">Cytoplasm</keyword>
<evidence type="ECO:0000313" key="8">
    <source>
        <dbReference type="Proteomes" id="UP001448614"/>
    </source>
</evidence>
<comment type="catalytic activity">
    <reaction evidence="4">
        <text>[thioredoxin]-disulfide + sulfite + AMP + 2 H(+) = adenosine 5'-phosphosulfate + [thioredoxin]-dithiol</text>
        <dbReference type="Rhea" id="RHEA:21976"/>
        <dbReference type="Rhea" id="RHEA-COMP:10698"/>
        <dbReference type="Rhea" id="RHEA-COMP:10700"/>
        <dbReference type="ChEBI" id="CHEBI:15378"/>
        <dbReference type="ChEBI" id="CHEBI:17359"/>
        <dbReference type="ChEBI" id="CHEBI:29950"/>
        <dbReference type="ChEBI" id="CHEBI:50058"/>
        <dbReference type="ChEBI" id="CHEBI:58243"/>
        <dbReference type="ChEBI" id="CHEBI:456215"/>
        <dbReference type="EC" id="1.8.4.10"/>
    </reaction>
</comment>
<feature type="domain" description="Phosphoadenosine phosphosulphate reductase" evidence="6">
    <location>
        <begin position="84"/>
        <end position="252"/>
    </location>
</feature>
<sequence>MSTNQRVAGDAAQGVASGLSEPRAGLIGDQPRGEGAGAASPAAALRSHEELKALAEAGAAELGWNASARDVIAWVARNFELPTVTVACSMADAVLPALVADQLPGVDVLFLETGYHFKETYETRDEVAANLRVNVVDVLPENTVEQQDRLLGKDLFARDPAQCCALRKVQPLRRSLAGYEVWFTGVRRDEGPTRTNTPVVTWDEGFGLVKVNPMVDWSFDQLIEYSEDNILPVNPLLSQGYPSIGCQPCTRKVAPGEDPRAGRWAGSDKTECGLHT</sequence>
<dbReference type="PANTHER" id="PTHR46509:SF1">
    <property type="entry name" value="PHOSPHOADENOSINE PHOSPHOSULFATE REDUCTASE"/>
    <property type="match status" value="1"/>
</dbReference>
<evidence type="ECO:0000259" key="6">
    <source>
        <dbReference type="Pfam" id="PF01507"/>
    </source>
</evidence>
<dbReference type="NCBIfam" id="NF002537">
    <property type="entry name" value="PRK02090.1"/>
    <property type="match status" value="1"/>
</dbReference>
<comment type="pathway">
    <text evidence="3 4">Sulfur metabolism; hydrogen sulfide biosynthesis; sulfite from sulfate.</text>
</comment>
<name>A0ABV0GU82_PAENI</name>
<comment type="caution">
    <text evidence="7">The sequence shown here is derived from an EMBL/GenBank/DDBJ whole genome shotgun (WGS) entry which is preliminary data.</text>
</comment>
<dbReference type="PANTHER" id="PTHR46509">
    <property type="entry name" value="PHOSPHOADENOSINE PHOSPHOSULFATE REDUCTASE"/>
    <property type="match status" value="1"/>
</dbReference>
<proteinExistence type="inferred from homology"/>
<protein>
    <recommendedName>
        <fullName evidence="4">Adenosine 5'-phosphosulfate reductase</fullName>
        <shortName evidence="4">APS reductase</shortName>
        <ecNumber evidence="4">1.8.4.10</ecNumber>
    </recommendedName>
    <alternativeName>
        <fullName evidence="4">5'-adenylylsulfate reductase</fullName>
    </alternativeName>
    <alternativeName>
        <fullName evidence="4">Thioredoxin-dependent 5'-adenylylsulfate reductase</fullName>
    </alternativeName>
</protein>
<comment type="similarity">
    <text evidence="1 4">Belongs to the PAPS reductase family. CysH subfamily.</text>
</comment>
<dbReference type="InterPro" id="IPR014729">
    <property type="entry name" value="Rossmann-like_a/b/a_fold"/>
</dbReference>
<dbReference type="EMBL" id="JBBMFV010000004">
    <property type="protein sequence ID" value="MEO3942092.1"/>
    <property type="molecule type" value="Genomic_DNA"/>
</dbReference>